<dbReference type="CDD" id="cd07246">
    <property type="entry name" value="VOC_like"/>
    <property type="match status" value="1"/>
</dbReference>
<dbReference type="Proteomes" id="UP000479692">
    <property type="component" value="Unassembled WGS sequence"/>
</dbReference>
<dbReference type="PANTHER" id="PTHR34109:SF1">
    <property type="entry name" value="VOC DOMAIN-CONTAINING PROTEIN"/>
    <property type="match status" value="1"/>
</dbReference>
<dbReference type="EMBL" id="WOXT01000001">
    <property type="protein sequence ID" value="MUV13843.1"/>
    <property type="molecule type" value="Genomic_DNA"/>
</dbReference>
<evidence type="ECO:0000313" key="3">
    <source>
        <dbReference type="Proteomes" id="UP000479692"/>
    </source>
</evidence>
<accession>A0A7C9LME3</accession>
<dbReference type="InterPro" id="IPR029068">
    <property type="entry name" value="Glyas_Bleomycin-R_OHBP_Dase"/>
</dbReference>
<comment type="caution">
    <text evidence="2">The sequence shown here is derived from an EMBL/GenBank/DDBJ whole genome shotgun (WGS) entry which is preliminary data.</text>
</comment>
<dbReference type="AlphaFoldDB" id="A0A7C9LME3"/>
<dbReference type="Gene3D" id="3.30.720.120">
    <property type="match status" value="1"/>
</dbReference>
<feature type="domain" description="VOC" evidence="1">
    <location>
        <begin position="9"/>
        <end position="138"/>
    </location>
</feature>
<keyword evidence="3" id="KW-1185">Reference proteome</keyword>
<dbReference type="RefSeq" id="WP_156641071.1">
    <property type="nucleotide sequence ID" value="NZ_WOXT01000001.1"/>
</dbReference>
<dbReference type="PROSITE" id="PS51819">
    <property type="entry name" value="VOC"/>
    <property type="match status" value="1"/>
</dbReference>
<proteinExistence type="predicted"/>
<dbReference type="InterPro" id="IPR004360">
    <property type="entry name" value="Glyas_Fos-R_dOase_dom"/>
</dbReference>
<name>A0A7C9LME3_9GAMM</name>
<reference evidence="2 3" key="1">
    <citation type="submission" date="2019-12" db="EMBL/GenBank/DDBJ databases">
        <authorList>
            <person name="Xu J."/>
        </authorList>
    </citation>
    <scope>NUCLEOTIDE SEQUENCE [LARGE SCALE GENOMIC DNA]</scope>
    <source>
        <strain evidence="2 3">HX-5-24</strain>
    </source>
</reference>
<evidence type="ECO:0000259" key="1">
    <source>
        <dbReference type="PROSITE" id="PS51819"/>
    </source>
</evidence>
<dbReference type="InterPro" id="IPR037523">
    <property type="entry name" value="VOC_core"/>
</dbReference>
<evidence type="ECO:0000313" key="2">
    <source>
        <dbReference type="EMBL" id="MUV13843.1"/>
    </source>
</evidence>
<sequence length="165" mass="17704">MAVSPIPEGYHTVNAYLIVDDAAAAIDFYTAAFGAKELYRLPVPGPDGAERVGHAEVRIGDTNLMLCDEWPDMGALGPKARGGATTSFVIYGPDCDAAFDQAVKAGASVDKPVADQFWGDRMGTVVDPFGHKWTLGTHKEDVSPEDLASRMKEWTKAQYAQANIA</sequence>
<protein>
    <submittedName>
        <fullName evidence="2">VOC family protein</fullName>
    </submittedName>
</protein>
<dbReference type="Gene3D" id="3.30.720.110">
    <property type="match status" value="1"/>
</dbReference>
<gene>
    <name evidence="2" type="ORF">GN331_06420</name>
</gene>
<dbReference type="SUPFAM" id="SSF54593">
    <property type="entry name" value="Glyoxalase/Bleomycin resistance protein/Dihydroxybiphenyl dioxygenase"/>
    <property type="match status" value="1"/>
</dbReference>
<organism evidence="2 3">
    <name type="scientific">Noviluteimonas gilva</name>
    <dbReference type="NCBI Taxonomy" id="2682097"/>
    <lineage>
        <taxon>Bacteria</taxon>
        <taxon>Pseudomonadati</taxon>
        <taxon>Pseudomonadota</taxon>
        <taxon>Gammaproteobacteria</taxon>
        <taxon>Lysobacterales</taxon>
        <taxon>Lysobacteraceae</taxon>
        <taxon>Noviluteimonas</taxon>
    </lineage>
</organism>
<dbReference type="Pfam" id="PF00903">
    <property type="entry name" value="Glyoxalase"/>
    <property type="match status" value="1"/>
</dbReference>
<dbReference type="PANTHER" id="PTHR34109">
    <property type="entry name" value="BNAUNNG04460D PROTEIN-RELATED"/>
    <property type="match status" value="1"/>
</dbReference>